<dbReference type="EMBL" id="UINC01186674">
    <property type="protein sequence ID" value="SVD99004.1"/>
    <property type="molecule type" value="Genomic_DNA"/>
</dbReference>
<proteinExistence type="predicted"/>
<evidence type="ECO:0000313" key="1">
    <source>
        <dbReference type="EMBL" id="SVD99004.1"/>
    </source>
</evidence>
<accession>A0A382ZU31</accession>
<dbReference type="AlphaFoldDB" id="A0A382ZU31"/>
<name>A0A382ZU31_9ZZZZ</name>
<gene>
    <name evidence="1" type="ORF">METZ01_LOCUS451858</name>
</gene>
<feature type="non-terminal residue" evidence="1">
    <location>
        <position position="1"/>
    </location>
</feature>
<protein>
    <submittedName>
        <fullName evidence="1">Uncharacterized protein</fullName>
    </submittedName>
</protein>
<organism evidence="1">
    <name type="scientific">marine metagenome</name>
    <dbReference type="NCBI Taxonomy" id="408172"/>
    <lineage>
        <taxon>unclassified sequences</taxon>
        <taxon>metagenomes</taxon>
        <taxon>ecological metagenomes</taxon>
    </lineage>
</organism>
<sequence>CGTNYFQEEYWDSDDNLIFSKDGLCSGFNLDNASNCISNSSTDNLTNSSGVEPGSSSWSNLVSKSGKFFNLSHKLDISNFSGSDKIWLLFNTNQVSQDGRIPWYEIDGIVSSDNNSNYAITMVRYPQNSGSKTYYAYDVSNLASGPLVGSSNSYLPPSTNTQYASVVLNSQ</sequence>
<reference evidence="1" key="1">
    <citation type="submission" date="2018-05" db="EMBL/GenBank/DDBJ databases">
        <authorList>
            <person name="Lanie J.A."/>
            <person name="Ng W.-L."/>
            <person name="Kazmierczak K.M."/>
            <person name="Andrzejewski T.M."/>
            <person name="Davidsen T.M."/>
            <person name="Wayne K.J."/>
            <person name="Tettelin H."/>
            <person name="Glass J.I."/>
            <person name="Rusch D."/>
            <person name="Podicherti R."/>
            <person name="Tsui H.-C.T."/>
            <person name="Winkler M.E."/>
        </authorList>
    </citation>
    <scope>NUCLEOTIDE SEQUENCE</scope>
</reference>